<dbReference type="InterPro" id="IPR009057">
    <property type="entry name" value="Homeodomain-like_sf"/>
</dbReference>
<reference evidence="5 6" key="1">
    <citation type="submission" date="2020-03" db="EMBL/GenBank/DDBJ databases">
        <title>WGS of actinomycetes isolated from Thailand.</title>
        <authorList>
            <person name="Thawai C."/>
        </authorList>
    </citation>
    <scope>NUCLEOTIDE SEQUENCE [LARGE SCALE GENOMIC DNA]</scope>
    <source>
        <strain evidence="5 6">SBST2-5</strain>
    </source>
</reference>
<evidence type="ECO:0000256" key="3">
    <source>
        <dbReference type="SAM" id="MobiDB-lite"/>
    </source>
</evidence>
<evidence type="ECO:0000256" key="2">
    <source>
        <dbReference type="PROSITE-ProRule" id="PRU00335"/>
    </source>
</evidence>
<dbReference type="EMBL" id="JAATEM010000001">
    <property type="protein sequence ID" value="NJP48682.1"/>
    <property type="molecule type" value="Genomic_DNA"/>
</dbReference>
<feature type="domain" description="HTH tetR-type" evidence="4">
    <location>
        <begin position="36"/>
        <end position="96"/>
    </location>
</feature>
<name>A0ABX1A0Z1_9ACTN</name>
<keyword evidence="6" id="KW-1185">Reference proteome</keyword>
<sequence length="273" mass="28716">MSAVQPPTPTSPEPVEAQELLQLGAEPDPCLRADAARNRARLLEAAARLVAERGADCLTMDAVAAEANVGKGTVFRRFGDRTGLLSALLDHSERKFQAAFLSGPPPLGPGAPPVERLRAFGLAMLRRTSEELELQLAAEPAADRRFTAPPRRVLRHHVTLLLREAVPDADSELLAHTLMAPLDPALVHHLTRQCGMPLSRLEEAWVDLVDRVTGGACRTADGDGRTADGDGRAADGDGRAADGDGRAADGDGRAADGDGRGADGADRGADRAV</sequence>
<keyword evidence="1 2" id="KW-0238">DNA-binding</keyword>
<comment type="caution">
    <text evidence="5">The sequence shown here is derived from an EMBL/GenBank/DDBJ whole genome shotgun (WGS) entry which is preliminary data.</text>
</comment>
<feature type="region of interest" description="Disordered" evidence="3">
    <location>
        <begin position="217"/>
        <end position="273"/>
    </location>
</feature>
<feature type="compositionally biased region" description="Basic and acidic residues" evidence="3">
    <location>
        <begin position="220"/>
        <end position="273"/>
    </location>
</feature>
<accession>A0ABX1A0Z1</accession>
<dbReference type="InterPro" id="IPR001647">
    <property type="entry name" value="HTH_TetR"/>
</dbReference>
<dbReference type="PROSITE" id="PS50977">
    <property type="entry name" value="HTH_TETR_2"/>
    <property type="match status" value="1"/>
</dbReference>
<organism evidence="5 6">
    <name type="scientific">Streptomyces composti</name>
    <dbReference type="NCBI Taxonomy" id="2720025"/>
    <lineage>
        <taxon>Bacteria</taxon>
        <taxon>Bacillati</taxon>
        <taxon>Actinomycetota</taxon>
        <taxon>Actinomycetes</taxon>
        <taxon>Kitasatosporales</taxon>
        <taxon>Streptomycetaceae</taxon>
        <taxon>Streptomyces</taxon>
    </lineage>
</organism>
<dbReference type="InterPro" id="IPR050109">
    <property type="entry name" value="HTH-type_TetR-like_transc_reg"/>
</dbReference>
<evidence type="ECO:0000313" key="5">
    <source>
        <dbReference type="EMBL" id="NJP48682.1"/>
    </source>
</evidence>
<dbReference type="PANTHER" id="PTHR30055">
    <property type="entry name" value="HTH-TYPE TRANSCRIPTIONAL REGULATOR RUTR"/>
    <property type="match status" value="1"/>
</dbReference>
<dbReference type="Gene3D" id="1.10.357.10">
    <property type="entry name" value="Tetracycline Repressor, domain 2"/>
    <property type="match status" value="1"/>
</dbReference>
<evidence type="ECO:0000313" key="6">
    <source>
        <dbReference type="Proteomes" id="UP000730591"/>
    </source>
</evidence>
<evidence type="ECO:0000259" key="4">
    <source>
        <dbReference type="PROSITE" id="PS50977"/>
    </source>
</evidence>
<dbReference type="SUPFAM" id="SSF46689">
    <property type="entry name" value="Homeodomain-like"/>
    <property type="match status" value="1"/>
</dbReference>
<protein>
    <submittedName>
        <fullName evidence="5">TetR family transcriptional regulator</fullName>
    </submittedName>
</protein>
<gene>
    <name evidence="5" type="ORF">HCJ93_00980</name>
</gene>
<dbReference type="Proteomes" id="UP000730591">
    <property type="component" value="Unassembled WGS sequence"/>
</dbReference>
<evidence type="ECO:0000256" key="1">
    <source>
        <dbReference type="ARBA" id="ARBA00023125"/>
    </source>
</evidence>
<proteinExistence type="predicted"/>
<feature type="DNA-binding region" description="H-T-H motif" evidence="2">
    <location>
        <begin position="59"/>
        <end position="78"/>
    </location>
</feature>
<dbReference type="PRINTS" id="PR00455">
    <property type="entry name" value="HTHTETR"/>
</dbReference>
<dbReference type="Pfam" id="PF00440">
    <property type="entry name" value="TetR_N"/>
    <property type="match status" value="1"/>
</dbReference>
<dbReference type="PANTHER" id="PTHR30055:SF209">
    <property type="entry name" value="POSSIBLE TRANSCRIPTIONAL REGULATORY PROTEIN (PROBABLY TETR-FAMILY)"/>
    <property type="match status" value="1"/>
</dbReference>